<dbReference type="InterPro" id="IPR000835">
    <property type="entry name" value="HTH_MarR-typ"/>
</dbReference>
<evidence type="ECO:0000256" key="2">
    <source>
        <dbReference type="ARBA" id="ARBA00023125"/>
    </source>
</evidence>
<keyword evidence="3" id="KW-0804">Transcription</keyword>
<dbReference type="GO" id="GO:0003677">
    <property type="term" value="F:DNA binding"/>
    <property type="evidence" value="ECO:0007669"/>
    <property type="project" value="UniProtKB-KW"/>
</dbReference>
<accession>A0A1G7YI61</accession>
<protein>
    <submittedName>
        <fullName evidence="6">MarR family transcriptional regulator, transcriptional regulator for hemolysin</fullName>
    </submittedName>
</protein>
<dbReference type="InterPro" id="IPR036388">
    <property type="entry name" value="WH-like_DNA-bd_sf"/>
</dbReference>
<dbReference type="PROSITE" id="PS50995">
    <property type="entry name" value="HTH_MARR_2"/>
    <property type="match status" value="1"/>
</dbReference>
<evidence type="ECO:0000313" key="6">
    <source>
        <dbReference type="EMBL" id="SDG96252.1"/>
    </source>
</evidence>
<evidence type="ECO:0000259" key="5">
    <source>
        <dbReference type="PROSITE" id="PS50995"/>
    </source>
</evidence>
<dbReference type="SUPFAM" id="SSF46785">
    <property type="entry name" value="Winged helix' DNA-binding domain"/>
    <property type="match status" value="1"/>
</dbReference>
<proteinExistence type="predicted"/>
<dbReference type="OrthoDB" id="32523at2"/>
<feature type="region of interest" description="Disordered" evidence="4">
    <location>
        <begin position="1"/>
        <end position="22"/>
    </location>
</feature>
<dbReference type="EMBL" id="FNCY01000002">
    <property type="protein sequence ID" value="SDG96252.1"/>
    <property type="molecule type" value="Genomic_DNA"/>
</dbReference>
<organism evidence="6 7">
    <name type="scientific">Propionivibrio dicarboxylicus</name>
    <dbReference type="NCBI Taxonomy" id="83767"/>
    <lineage>
        <taxon>Bacteria</taxon>
        <taxon>Pseudomonadati</taxon>
        <taxon>Pseudomonadota</taxon>
        <taxon>Betaproteobacteria</taxon>
        <taxon>Rhodocyclales</taxon>
        <taxon>Rhodocyclaceae</taxon>
        <taxon>Propionivibrio</taxon>
    </lineage>
</organism>
<dbReference type="PANTHER" id="PTHR33164">
    <property type="entry name" value="TRANSCRIPTIONAL REGULATOR, MARR FAMILY"/>
    <property type="match status" value="1"/>
</dbReference>
<keyword evidence="7" id="KW-1185">Reference proteome</keyword>
<dbReference type="Gene3D" id="1.10.10.10">
    <property type="entry name" value="Winged helix-like DNA-binding domain superfamily/Winged helix DNA-binding domain"/>
    <property type="match status" value="1"/>
</dbReference>
<dbReference type="PRINTS" id="PR00598">
    <property type="entry name" value="HTHMARR"/>
</dbReference>
<reference evidence="6 7" key="1">
    <citation type="submission" date="2016-10" db="EMBL/GenBank/DDBJ databases">
        <authorList>
            <person name="de Groot N.N."/>
        </authorList>
    </citation>
    <scope>NUCLEOTIDE SEQUENCE [LARGE SCALE GENOMIC DNA]</scope>
    <source>
        <strain evidence="6 7">DSM 5885</strain>
    </source>
</reference>
<evidence type="ECO:0000256" key="1">
    <source>
        <dbReference type="ARBA" id="ARBA00023015"/>
    </source>
</evidence>
<dbReference type="STRING" id="83767.SAMN05660652_01016"/>
<dbReference type="PANTHER" id="PTHR33164:SF64">
    <property type="entry name" value="TRANSCRIPTIONAL REGULATOR SLYA"/>
    <property type="match status" value="1"/>
</dbReference>
<dbReference type="InterPro" id="IPR039422">
    <property type="entry name" value="MarR/SlyA-like"/>
</dbReference>
<keyword evidence="1" id="KW-0805">Transcription regulation</keyword>
<dbReference type="AlphaFoldDB" id="A0A1G7YI61"/>
<dbReference type="InterPro" id="IPR036390">
    <property type="entry name" value="WH_DNA-bd_sf"/>
</dbReference>
<dbReference type="SMART" id="SM00347">
    <property type="entry name" value="HTH_MARR"/>
    <property type="match status" value="1"/>
</dbReference>
<feature type="domain" description="HTH marR-type" evidence="5">
    <location>
        <begin position="40"/>
        <end position="173"/>
    </location>
</feature>
<dbReference type="GO" id="GO:0003700">
    <property type="term" value="F:DNA-binding transcription factor activity"/>
    <property type="evidence" value="ECO:0007669"/>
    <property type="project" value="InterPro"/>
</dbReference>
<gene>
    <name evidence="6" type="ORF">SAMN05660652_01016</name>
</gene>
<dbReference type="RefSeq" id="WP_091934640.1">
    <property type="nucleotide sequence ID" value="NZ_FNCY01000002.1"/>
</dbReference>
<dbReference type="Proteomes" id="UP000198607">
    <property type="component" value="Unassembled WGS sequence"/>
</dbReference>
<dbReference type="Pfam" id="PF01047">
    <property type="entry name" value="MarR"/>
    <property type="match status" value="1"/>
</dbReference>
<name>A0A1G7YI61_9RHOO</name>
<evidence type="ECO:0000256" key="3">
    <source>
        <dbReference type="ARBA" id="ARBA00023163"/>
    </source>
</evidence>
<dbReference type="GO" id="GO:0006950">
    <property type="term" value="P:response to stress"/>
    <property type="evidence" value="ECO:0007669"/>
    <property type="project" value="TreeGrafter"/>
</dbReference>
<evidence type="ECO:0000256" key="4">
    <source>
        <dbReference type="SAM" id="MobiDB-lite"/>
    </source>
</evidence>
<keyword evidence="2" id="KW-0238">DNA-binding</keyword>
<evidence type="ECO:0000313" key="7">
    <source>
        <dbReference type="Proteomes" id="UP000198607"/>
    </source>
</evidence>
<sequence>MSKVQRKISAGGTLPRTEAGRADACQTTCADPVAALADLRQDFATLLHRSAGLWRNRLDERLRPWGMTQTTWRALWILRSDARPYNQRSLAARLNIETPTLVHIVDRMENLGLLRRVPDKQDRRQKYIEITDAGRALAAEIEGEVLAVRGQMLDGIDAAELAQAVALLGRLLDNAETAA</sequence>